<protein>
    <recommendedName>
        <fullName evidence="1">Reverse transcriptase zinc-binding domain-containing protein</fullName>
    </recommendedName>
</protein>
<dbReference type="OrthoDB" id="1717299at2759"/>
<feature type="domain" description="Reverse transcriptase zinc-binding" evidence="1">
    <location>
        <begin position="1"/>
        <end position="63"/>
    </location>
</feature>
<dbReference type="EMBL" id="JABWDY010039975">
    <property type="protein sequence ID" value="KAF5178505.1"/>
    <property type="molecule type" value="Genomic_DNA"/>
</dbReference>
<accession>A0A7J6V307</accession>
<gene>
    <name evidence="2" type="ORF">FRX31_031908</name>
</gene>
<keyword evidence="3" id="KW-1185">Reference proteome</keyword>
<dbReference type="Proteomes" id="UP000554482">
    <property type="component" value="Unassembled WGS sequence"/>
</dbReference>
<evidence type="ECO:0000313" key="2">
    <source>
        <dbReference type="EMBL" id="KAF5178505.1"/>
    </source>
</evidence>
<name>A0A7J6V307_THATH</name>
<dbReference type="AlphaFoldDB" id="A0A7J6V307"/>
<dbReference type="PANTHER" id="PTHR47074">
    <property type="entry name" value="BNAC02G40300D PROTEIN"/>
    <property type="match status" value="1"/>
</dbReference>
<reference evidence="2 3" key="1">
    <citation type="submission" date="2020-06" db="EMBL/GenBank/DDBJ databases">
        <title>Transcriptomic and genomic resources for Thalictrum thalictroides and T. hernandezii: Facilitating candidate gene discovery in an emerging model plant lineage.</title>
        <authorList>
            <person name="Arias T."/>
            <person name="Riano-Pachon D.M."/>
            <person name="Di Stilio V.S."/>
        </authorList>
    </citation>
    <scope>NUCLEOTIDE SEQUENCE [LARGE SCALE GENOMIC DNA]</scope>
    <source>
        <strain evidence="3">cv. WT478/WT964</strain>
        <tissue evidence="2">Leaves</tissue>
    </source>
</reference>
<dbReference type="PANTHER" id="PTHR47074:SF11">
    <property type="entry name" value="REVERSE TRANSCRIPTASE-LIKE PROTEIN"/>
    <property type="match status" value="1"/>
</dbReference>
<dbReference type="InterPro" id="IPR026960">
    <property type="entry name" value="RVT-Znf"/>
</dbReference>
<dbReference type="Pfam" id="PF13966">
    <property type="entry name" value="zf-RVT"/>
    <property type="match status" value="1"/>
</dbReference>
<proteinExistence type="predicted"/>
<comment type="caution">
    <text evidence="2">The sequence shown here is derived from an EMBL/GenBank/DDBJ whole genome shotgun (WGS) entry which is preliminary data.</text>
</comment>
<organism evidence="2 3">
    <name type="scientific">Thalictrum thalictroides</name>
    <name type="common">Rue-anemone</name>
    <name type="synonym">Anemone thalictroides</name>
    <dbReference type="NCBI Taxonomy" id="46969"/>
    <lineage>
        <taxon>Eukaryota</taxon>
        <taxon>Viridiplantae</taxon>
        <taxon>Streptophyta</taxon>
        <taxon>Embryophyta</taxon>
        <taxon>Tracheophyta</taxon>
        <taxon>Spermatophyta</taxon>
        <taxon>Magnoliopsida</taxon>
        <taxon>Ranunculales</taxon>
        <taxon>Ranunculaceae</taxon>
        <taxon>Thalictroideae</taxon>
        <taxon>Thalictrum</taxon>
    </lineage>
</organism>
<evidence type="ECO:0000259" key="1">
    <source>
        <dbReference type="Pfam" id="PF13966"/>
    </source>
</evidence>
<sequence length="233" mass="26504">MWKSLATPKALLFSWKCLHDMVPTRVKIGKFITLPSMTCPMCDSGEETLHHILLTCPYSQKIWFSVSLACRIVFFQNLTVDQWINYWFLPPDNSFIDSNTWTTYCIAATWSIWKARCRKVFTNCFTEPLDVAADIDLTVAKDLKGNSLLQHSFTSNSHDISFWIPPGILNLKLNVDIAFLSAEIDIGIGFILRNNMVMFLSAGFSRGHAATSEEVECQGLLFATRWCIQFKVA</sequence>
<evidence type="ECO:0000313" key="3">
    <source>
        <dbReference type="Proteomes" id="UP000554482"/>
    </source>
</evidence>
<dbReference type="InterPro" id="IPR052929">
    <property type="entry name" value="RNase_H-like_EbsB-rel"/>
</dbReference>